<accession>A0A367ZL61</accession>
<organism evidence="1 2">
    <name type="scientific">Candidatus Ozemobacter sibiricus</name>
    <dbReference type="NCBI Taxonomy" id="2268124"/>
    <lineage>
        <taxon>Bacteria</taxon>
        <taxon>Candidatus Ozemobacteria</taxon>
        <taxon>Candidatus Ozemobacterales</taxon>
        <taxon>Candidatus Ozemobacteraceae</taxon>
        <taxon>Candidatus Ozemobacter</taxon>
    </lineage>
</organism>
<dbReference type="AlphaFoldDB" id="A0A367ZL61"/>
<proteinExistence type="predicted"/>
<name>A0A367ZL61_9BACT</name>
<comment type="caution">
    <text evidence="1">The sequence shown here is derived from an EMBL/GenBank/DDBJ whole genome shotgun (WGS) entry which is preliminary data.</text>
</comment>
<sequence length="176" mass="19224">MIIGRQQTAWFRCWLGLGLVVVGMLVAVPAAGADPVGEPRQMQVPVAPDADLLRDCRPFDPATRPAVRRSERVIVDGVIAEVSLGGPAEAPSLVGHLRLRRSDGEMVEFAIYELTLILIRDRQGKLWVGRLSNLRPGWECSVAYGLPNDEDEEIPDKNPTPTVIDADNLIATVPPQ</sequence>
<protein>
    <submittedName>
        <fullName evidence="1">Uncharacterized protein</fullName>
    </submittedName>
</protein>
<dbReference type="Proteomes" id="UP000252355">
    <property type="component" value="Unassembled WGS sequence"/>
</dbReference>
<evidence type="ECO:0000313" key="2">
    <source>
        <dbReference type="Proteomes" id="UP000252355"/>
    </source>
</evidence>
<evidence type="ECO:0000313" key="1">
    <source>
        <dbReference type="EMBL" id="RCK78142.1"/>
    </source>
</evidence>
<dbReference type="EMBL" id="QOQW01000027">
    <property type="protein sequence ID" value="RCK78142.1"/>
    <property type="molecule type" value="Genomic_DNA"/>
</dbReference>
<reference evidence="1 2" key="1">
    <citation type="submission" date="2018-05" db="EMBL/GenBank/DDBJ databases">
        <title>A metagenomic window into the 2 km-deep terrestrial subsurface aquifer revealed taxonomically and functionally diverse microbial community comprising novel uncultured bacterial lineages.</title>
        <authorList>
            <person name="Kadnikov V.V."/>
            <person name="Mardanov A.V."/>
            <person name="Beletsky A.V."/>
            <person name="Banks D."/>
            <person name="Pimenov N.V."/>
            <person name="Frank Y.A."/>
            <person name="Karnachuk O.V."/>
            <person name="Ravin N.V."/>
        </authorList>
    </citation>
    <scope>NUCLEOTIDE SEQUENCE [LARGE SCALE GENOMIC DNA]</scope>
    <source>
        <strain evidence="1">BY5</strain>
    </source>
</reference>
<gene>
    <name evidence="1" type="ORF">OZSIB_1791</name>
</gene>